<dbReference type="Pfam" id="PF04024">
    <property type="entry name" value="PspC"/>
    <property type="match status" value="1"/>
</dbReference>
<gene>
    <name evidence="8" type="ORF">EKM59_07615</name>
</gene>
<organism evidence="8 9">
    <name type="scientific">Legionella septentrionalis</name>
    <dbReference type="NCBI Taxonomy" id="2498109"/>
    <lineage>
        <taxon>Bacteria</taxon>
        <taxon>Pseudomonadati</taxon>
        <taxon>Pseudomonadota</taxon>
        <taxon>Gammaproteobacteria</taxon>
        <taxon>Legionellales</taxon>
        <taxon>Legionellaceae</taxon>
        <taxon>Legionella</taxon>
    </lineage>
</organism>
<evidence type="ECO:0000256" key="2">
    <source>
        <dbReference type="ARBA" id="ARBA00022475"/>
    </source>
</evidence>
<keyword evidence="3 6" id="KW-0812">Transmembrane</keyword>
<evidence type="ECO:0000313" key="9">
    <source>
        <dbReference type="Proteomes" id="UP000288012"/>
    </source>
</evidence>
<dbReference type="RefSeq" id="WP_126955023.1">
    <property type="nucleotide sequence ID" value="NZ_RZGR01000021.1"/>
</dbReference>
<dbReference type="InterPro" id="IPR007168">
    <property type="entry name" value="Phageshock_PspC_N"/>
</dbReference>
<dbReference type="InterPro" id="IPR052027">
    <property type="entry name" value="PspC"/>
</dbReference>
<evidence type="ECO:0000256" key="6">
    <source>
        <dbReference type="SAM" id="Phobius"/>
    </source>
</evidence>
<comment type="subcellular location">
    <subcellularLocation>
        <location evidence="1">Cell membrane</location>
        <topology evidence="1">Single-pass membrane protein</topology>
    </subcellularLocation>
</comment>
<keyword evidence="9" id="KW-1185">Reference proteome</keyword>
<reference evidence="8 9" key="1">
    <citation type="submission" date="2018-12" db="EMBL/GenBank/DDBJ databases">
        <title>Legionella sp,whole genome shotgun sequence.</title>
        <authorList>
            <person name="Wu H."/>
        </authorList>
    </citation>
    <scope>NUCLEOTIDE SEQUENCE [LARGE SCALE GENOMIC DNA]</scope>
    <source>
        <strain evidence="9">km714</strain>
    </source>
</reference>
<evidence type="ECO:0000256" key="4">
    <source>
        <dbReference type="ARBA" id="ARBA00022989"/>
    </source>
</evidence>
<evidence type="ECO:0000256" key="3">
    <source>
        <dbReference type="ARBA" id="ARBA00022692"/>
    </source>
</evidence>
<feature type="domain" description="Phage shock protein PspC N-terminal" evidence="7">
    <location>
        <begin position="9"/>
        <end position="66"/>
    </location>
</feature>
<evidence type="ECO:0000256" key="1">
    <source>
        <dbReference type="ARBA" id="ARBA00004162"/>
    </source>
</evidence>
<sequence length="68" mass="7846">MTKPVQTYKKLYRSRKDKMIAGVCGGLAEYFNMDPTLMRLIFIVFLLLGGCAFLVYIIMWLVVPKEPI</sequence>
<proteinExistence type="predicted"/>
<dbReference type="EMBL" id="RZGR01000021">
    <property type="protein sequence ID" value="RUQ85083.1"/>
    <property type="molecule type" value="Genomic_DNA"/>
</dbReference>
<keyword evidence="5 6" id="KW-0472">Membrane</keyword>
<name>A0A433JIG3_9GAMM</name>
<feature type="transmembrane region" description="Helical" evidence="6">
    <location>
        <begin position="40"/>
        <end position="63"/>
    </location>
</feature>
<dbReference type="Proteomes" id="UP000288012">
    <property type="component" value="Unassembled WGS sequence"/>
</dbReference>
<dbReference type="OrthoDB" id="7359894at2"/>
<evidence type="ECO:0000313" key="8">
    <source>
        <dbReference type="EMBL" id="RUQ85083.1"/>
    </source>
</evidence>
<dbReference type="PANTHER" id="PTHR33885:SF3">
    <property type="entry name" value="PHAGE SHOCK PROTEIN C"/>
    <property type="match status" value="1"/>
</dbReference>
<evidence type="ECO:0000259" key="7">
    <source>
        <dbReference type="Pfam" id="PF04024"/>
    </source>
</evidence>
<keyword evidence="4 6" id="KW-1133">Transmembrane helix</keyword>
<comment type="caution">
    <text evidence="8">The sequence shown here is derived from an EMBL/GenBank/DDBJ whole genome shotgun (WGS) entry which is preliminary data.</text>
</comment>
<protein>
    <submittedName>
        <fullName evidence="8">PspC domain-containing protein</fullName>
    </submittedName>
</protein>
<evidence type="ECO:0000256" key="5">
    <source>
        <dbReference type="ARBA" id="ARBA00023136"/>
    </source>
</evidence>
<accession>A0A433JIG3</accession>
<dbReference type="GO" id="GO:0005886">
    <property type="term" value="C:plasma membrane"/>
    <property type="evidence" value="ECO:0007669"/>
    <property type="project" value="UniProtKB-SubCell"/>
</dbReference>
<dbReference type="AlphaFoldDB" id="A0A433JIG3"/>
<dbReference type="PANTHER" id="PTHR33885">
    <property type="entry name" value="PHAGE SHOCK PROTEIN C"/>
    <property type="match status" value="1"/>
</dbReference>
<keyword evidence="2" id="KW-1003">Cell membrane</keyword>